<dbReference type="Gene3D" id="3.90.1300.10">
    <property type="entry name" value="Amidase signature (AS) domain"/>
    <property type="match status" value="1"/>
</dbReference>
<sequence length="474" mass="50650">MATFHPISVEQDVLKARADPDSVRLKAKSLVDAAASDPFLAYLPENGREERVMRETDETIARFRKLGAEEVPLFGIFVGVKDVIHVAGIETRANSNFADQEIRAPGDATEAPVVASLRAKGAIILGKVKTTEFAFYTPTDTKNPWNPAHTPGGSSSGSGAAVALGLAHLTLGTQTASSTVRPAAFTGVVAIKPTFDRLPKGGWCALAEGADTVGLFTKDVGGMRAVLEAVMPFWHSTFYSQTLASVRTPSPSTKPRLLLPTGGLMALLKHDGARDQFYNQVIPAVCKVFDVFEYELFAPGEVQKILAVHWDLIRTEMYMEHSHNHGTGLNLYPSHSARYSPAFLDSLCIGESTLATNPSAHRTARRSRLHYRSHISDALKRTGCVAILCPCAADGPAPVGLQSTGDANLGTVWTHPGVPSVVVPCGVVEKMPVAVQVVAGFGRDEEAIAVAEVVQECVKEIWDAGVKECTGGNV</sequence>
<reference evidence="2 3" key="1">
    <citation type="journal article" date="2015" name="Genome Biol. Evol.">
        <title>Phylogenomic analyses indicate that early fungi evolved digesting cell walls of algal ancestors of land plants.</title>
        <authorList>
            <person name="Chang Y."/>
            <person name="Wang S."/>
            <person name="Sekimoto S."/>
            <person name="Aerts A.L."/>
            <person name="Choi C."/>
            <person name="Clum A."/>
            <person name="LaButti K.M."/>
            <person name="Lindquist E.A."/>
            <person name="Yee Ngan C."/>
            <person name="Ohm R.A."/>
            <person name="Salamov A.A."/>
            <person name="Grigoriev I.V."/>
            <person name="Spatafora J.W."/>
            <person name="Berbee M.L."/>
        </authorList>
    </citation>
    <scope>NUCLEOTIDE SEQUENCE [LARGE SCALE GENOMIC DNA]</scope>
    <source>
        <strain evidence="2 3">JEL478</strain>
    </source>
</reference>
<proteinExistence type="predicted"/>
<organism evidence="2 3">
    <name type="scientific">Gonapodya prolifera (strain JEL478)</name>
    <name type="common">Monoblepharis prolifera</name>
    <dbReference type="NCBI Taxonomy" id="1344416"/>
    <lineage>
        <taxon>Eukaryota</taxon>
        <taxon>Fungi</taxon>
        <taxon>Fungi incertae sedis</taxon>
        <taxon>Chytridiomycota</taxon>
        <taxon>Chytridiomycota incertae sedis</taxon>
        <taxon>Monoblepharidomycetes</taxon>
        <taxon>Monoblepharidales</taxon>
        <taxon>Gonapodyaceae</taxon>
        <taxon>Gonapodya</taxon>
    </lineage>
</organism>
<feature type="domain" description="Amidase" evidence="1">
    <location>
        <begin position="62"/>
        <end position="446"/>
    </location>
</feature>
<dbReference type="Pfam" id="PF01425">
    <property type="entry name" value="Amidase"/>
    <property type="match status" value="1"/>
</dbReference>
<dbReference type="OrthoDB" id="5423360at2759"/>
<dbReference type="InterPro" id="IPR023631">
    <property type="entry name" value="Amidase_dom"/>
</dbReference>
<dbReference type="InterPro" id="IPR000120">
    <property type="entry name" value="Amidase"/>
</dbReference>
<evidence type="ECO:0000259" key="1">
    <source>
        <dbReference type="Pfam" id="PF01425"/>
    </source>
</evidence>
<name>A0A138ZYX3_GONPJ</name>
<accession>A0A138ZYX3</accession>
<dbReference type="InterPro" id="IPR036928">
    <property type="entry name" value="AS_sf"/>
</dbReference>
<dbReference type="GO" id="GO:0003824">
    <property type="term" value="F:catalytic activity"/>
    <property type="evidence" value="ECO:0007669"/>
    <property type="project" value="InterPro"/>
</dbReference>
<dbReference type="PANTHER" id="PTHR11895">
    <property type="entry name" value="TRANSAMIDASE"/>
    <property type="match status" value="1"/>
</dbReference>
<dbReference type="STRING" id="1344416.A0A138ZYX3"/>
<gene>
    <name evidence="2" type="ORF">M427DRAFT_160269</name>
</gene>
<evidence type="ECO:0000313" key="3">
    <source>
        <dbReference type="Proteomes" id="UP000070544"/>
    </source>
</evidence>
<keyword evidence="3" id="KW-1185">Reference proteome</keyword>
<dbReference type="AlphaFoldDB" id="A0A138ZYX3"/>
<dbReference type="EMBL" id="KQ965852">
    <property type="protein sequence ID" value="KXS09712.1"/>
    <property type="molecule type" value="Genomic_DNA"/>
</dbReference>
<dbReference type="SUPFAM" id="SSF75304">
    <property type="entry name" value="Amidase signature (AS) enzymes"/>
    <property type="match status" value="1"/>
</dbReference>
<evidence type="ECO:0000313" key="2">
    <source>
        <dbReference type="EMBL" id="KXS09712.1"/>
    </source>
</evidence>
<dbReference type="Proteomes" id="UP000070544">
    <property type="component" value="Unassembled WGS sequence"/>
</dbReference>
<dbReference type="PANTHER" id="PTHR11895:SF7">
    <property type="entry name" value="GLUTAMYL-TRNA(GLN) AMIDOTRANSFERASE SUBUNIT A, MITOCHONDRIAL"/>
    <property type="match status" value="1"/>
</dbReference>
<protein>
    <submittedName>
        <fullName evidence="2">Amidase signature enzyme</fullName>
    </submittedName>
</protein>